<reference evidence="1" key="1">
    <citation type="submission" date="2023-04" db="EMBL/GenBank/DDBJ databases">
        <title>A chromosome-level genome assembly of the parasitoid wasp Eretmocerus hayati.</title>
        <authorList>
            <person name="Zhong Y."/>
            <person name="Liu S."/>
            <person name="Liu Y."/>
        </authorList>
    </citation>
    <scope>NUCLEOTIDE SEQUENCE</scope>
    <source>
        <strain evidence="1">ZJU_SS_LIU_2023</strain>
    </source>
</reference>
<sequence>MWTLLSPAFVIIVIAVYNIKTTQATQILRSLKPHERLFFSKDTFRNRQTRFPYAVCGLIHDFDQDEISCKVHLADASDPVGTNQSCGAHKYIQSWGKKLWDSNIKFDVGALADSNKVVISFEESGHDHHTVKRKVMIWDMTTCSNKTLEFSYEYVYSDDSDDSESTPHKSYIIMHGNMFEVIVADESKCQIFKGLCRLTYDADGKLQKVSYPFRIGMVDAEMGLIEVSSHKKGYYAVGYRDISQGKILARRIEENGHFTQFNTELGIFTCVSTAHDLFTLCGLNYISGEGKGPDVSNVFCNQFDSETGESRFNMMDAYRQHVNAISVYNIPGRGFWIATLQCGEESDEKKCTLVFGRVEAFVRLLSLYTSKLETDCGGGKDEIMLDIEHIWDAEFCFNILCTSKPRGYRDLSFSRKCITLEYQVKERTRRLVSE</sequence>
<evidence type="ECO:0000313" key="2">
    <source>
        <dbReference type="Proteomes" id="UP001239111"/>
    </source>
</evidence>
<dbReference type="Proteomes" id="UP001239111">
    <property type="component" value="Chromosome 3"/>
</dbReference>
<name>A0ACC2NER1_9HYME</name>
<organism evidence="1 2">
    <name type="scientific">Eretmocerus hayati</name>
    <dbReference type="NCBI Taxonomy" id="131215"/>
    <lineage>
        <taxon>Eukaryota</taxon>
        <taxon>Metazoa</taxon>
        <taxon>Ecdysozoa</taxon>
        <taxon>Arthropoda</taxon>
        <taxon>Hexapoda</taxon>
        <taxon>Insecta</taxon>
        <taxon>Pterygota</taxon>
        <taxon>Neoptera</taxon>
        <taxon>Endopterygota</taxon>
        <taxon>Hymenoptera</taxon>
        <taxon>Apocrita</taxon>
        <taxon>Proctotrupomorpha</taxon>
        <taxon>Chalcidoidea</taxon>
        <taxon>Aphelinidae</taxon>
        <taxon>Aphelininae</taxon>
        <taxon>Eretmocerus</taxon>
    </lineage>
</organism>
<dbReference type="EMBL" id="CM056743">
    <property type="protein sequence ID" value="KAJ8669576.1"/>
    <property type="molecule type" value="Genomic_DNA"/>
</dbReference>
<keyword evidence="2" id="KW-1185">Reference proteome</keyword>
<gene>
    <name evidence="1" type="ORF">QAD02_000835</name>
</gene>
<protein>
    <submittedName>
        <fullName evidence="1">Uncharacterized protein</fullName>
    </submittedName>
</protein>
<accession>A0ACC2NER1</accession>
<comment type="caution">
    <text evidence="1">The sequence shown here is derived from an EMBL/GenBank/DDBJ whole genome shotgun (WGS) entry which is preliminary data.</text>
</comment>
<evidence type="ECO:0000313" key="1">
    <source>
        <dbReference type="EMBL" id="KAJ8669576.1"/>
    </source>
</evidence>
<proteinExistence type="predicted"/>